<dbReference type="Pfam" id="PF00069">
    <property type="entry name" value="Pkinase"/>
    <property type="match status" value="1"/>
</dbReference>
<protein>
    <recommendedName>
        <fullName evidence="8">Protein kinase domain-containing protein</fullName>
    </recommendedName>
</protein>
<evidence type="ECO:0000256" key="3">
    <source>
        <dbReference type="ARBA" id="ARBA00022741"/>
    </source>
</evidence>
<dbReference type="GO" id="GO:0016605">
    <property type="term" value="C:PML body"/>
    <property type="evidence" value="ECO:0007669"/>
    <property type="project" value="TreeGrafter"/>
</dbReference>
<proteinExistence type="predicted"/>
<evidence type="ECO:0000256" key="6">
    <source>
        <dbReference type="PROSITE-ProRule" id="PRU10141"/>
    </source>
</evidence>
<dbReference type="GO" id="GO:0045944">
    <property type="term" value="P:positive regulation of transcription by RNA polymerase II"/>
    <property type="evidence" value="ECO:0007669"/>
    <property type="project" value="TreeGrafter"/>
</dbReference>
<reference evidence="9" key="2">
    <citation type="submission" date="2025-09" db="UniProtKB">
        <authorList>
            <consortium name="Ensembl"/>
        </authorList>
    </citation>
    <scope>IDENTIFICATION</scope>
</reference>
<evidence type="ECO:0000256" key="5">
    <source>
        <dbReference type="ARBA" id="ARBA00022840"/>
    </source>
</evidence>
<keyword evidence="5 6" id="KW-0067">ATP-binding</keyword>
<keyword evidence="3 6" id="KW-0547">Nucleotide-binding</keyword>
<reference evidence="9" key="1">
    <citation type="submission" date="2025-08" db="UniProtKB">
        <authorList>
            <consortium name="Ensembl"/>
        </authorList>
    </citation>
    <scope>IDENTIFICATION</scope>
</reference>
<dbReference type="Proteomes" id="UP000261620">
    <property type="component" value="Unplaced"/>
</dbReference>
<evidence type="ECO:0000313" key="10">
    <source>
        <dbReference type="Proteomes" id="UP000261620"/>
    </source>
</evidence>
<dbReference type="Gene3D" id="1.10.510.10">
    <property type="entry name" value="Transferase(Phosphotransferase) domain 1"/>
    <property type="match status" value="1"/>
</dbReference>
<dbReference type="InterPro" id="IPR050494">
    <property type="entry name" value="Ser_Thr_dual-spec_kinase"/>
</dbReference>
<dbReference type="GO" id="GO:0003714">
    <property type="term" value="F:transcription corepressor activity"/>
    <property type="evidence" value="ECO:0007669"/>
    <property type="project" value="TreeGrafter"/>
</dbReference>
<dbReference type="InterPro" id="IPR000719">
    <property type="entry name" value="Prot_kinase_dom"/>
</dbReference>
<keyword evidence="1" id="KW-0723">Serine/threonine-protein kinase</keyword>
<evidence type="ECO:0000256" key="7">
    <source>
        <dbReference type="SAM" id="MobiDB-lite"/>
    </source>
</evidence>
<dbReference type="OMA" id="IPHEINI"/>
<evidence type="ECO:0000259" key="8">
    <source>
        <dbReference type="PROSITE" id="PS50011"/>
    </source>
</evidence>
<feature type="domain" description="Protein kinase" evidence="8">
    <location>
        <begin position="25"/>
        <end position="348"/>
    </location>
</feature>
<dbReference type="GO" id="GO:0004674">
    <property type="term" value="F:protein serine/threonine kinase activity"/>
    <property type="evidence" value="ECO:0007669"/>
    <property type="project" value="UniProtKB-KW"/>
</dbReference>
<dbReference type="PROSITE" id="PS00107">
    <property type="entry name" value="PROTEIN_KINASE_ATP"/>
    <property type="match status" value="1"/>
</dbReference>
<evidence type="ECO:0000256" key="1">
    <source>
        <dbReference type="ARBA" id="ARBA00022527"/>
    </source>
</evidence>
<feature type="region of interest" description="Disordered" evidence="7">
    <location>
        <begin position="415"/>
        <end position="453"/>
    </location>
</feature>
<keyword evidence="2" id="KW-0808">Transferase</keyword>
<dbReference type="GO" id="GO:0005737">
    <property type="term" value="C:cytoplasm"/>
    <property type="evidence" value="ECO:0007669"/>
    <property type="project" value="TreeGrafter"/>
</dbReference>
<keyword evidence="10" id="KW-1185">Reference proteome</keyword>
<dbReference type="GO" id="GO:0004713">
    <property type="term" value="F:protein tyrosine kinase activity"/>
    <property type="evidence" value="ECO:0007669"/>
    <property type="project" value="TreeGrafter"/>
</dbReference>
<dbReference type="InterPro" id="IPR011009">
    <property type="entry name" value="Kinase-like_dom_sf"/>
</dbReference>
<feature type="binding site" evidence="6">
    <location>
        <position position="54"/>
    </location>
    <ligand>
        <name>ATP</name>
        <dbReference type="ChEBI" id="CHEBI:30616"/>
    </ligand>
</feature>
<accession>A0A3Q4BUH8</accession>
<sequence length="601" mass="66935">MAPTGRSDKDIFPTDDILSSPLNRYEIHKILGQGVYGKVVECKNLDSKENMAVKIVQKNLFAAAKKEVSVLKNLRQLDENKNNLVRFIEYFHQKGCICLVFEKLDKSLHDFLKERSFNPLTVPEIRVIAQQMLVALNALKSIGVTHGDIKPDNIMLVNHMAMPFRIKLIDFGLAHSASKMKIGTEIQAVGYRAPEVTLGCPINEAIDMWSLGCVLAFMYLGRHLYPIRCEYESMRILVKLHGQPDDNMLNCGLLTRNFFTKDINSLNAPWRMKTQVEYSLSQGCTVKPSNDIFEKFASLDDIAKTCDGEKCDTESEDTRAFISLLKHILRINPEKRINPRQALGHRFITLKHFPRDISNSYVESSALTMKNCNIEPSLIEIKHFVTSSEVESMNAESSNLDNPLSLEEEMNAETDNGPMAATDFDATPSAGNCRSTDEPEENADGNDNEPPATAVLEPTAAIKTYIKLPGTCKAASPTPVITIPHEINIGHNAGSKDDCRYSNEAEENTGGNDNGPPTTAGLGTTAAIRADKELPDACEPASCVSVTDVPHEPHMGDKKGNRGFAEVKCRYKCLKRIERFFTRMASCMTTKCRRVLAHFKK</sequence>
<organism evidence="9 10">
    <name type="scientific">Mola mola</name>
    <name type="common">Ocean sunfish</name>
    <name type="synonym">Tetraodon mola</name>
    <dbReference type="NCBI Taxonomy" id="94237"/>
    <lineage>
        <taxon>Eukaryota</taxon>
        <taxon>Metazoa</taxon>
        <taxon>Chordata</taxon>
        <taxon>Craniata</taxon>
        <taxon>Vertebrata</taxon>
        <taxon>Euteleostomi</taxon>
        <taxon>Actinopterygii</taxon>
        <taxon>Neopterygii</taxon>
        <taxon>Teleostei</taxon>
        <taxon>Neoteleostei</taxon>
        <taxon>Acanthomorphata</taxon>
        <taxon>Eupercaria</taxon>
        <taxon>Tetraodontiformes</taxon>
        <taxon>Molidae</taxon>
        <taxon>Mola</taxon>
    </lineage>
</organism>
<dbReference type="STRING" id="94237.ENSMMOP00000025352"/>
<keyword evidence="4" id="KW-0418">Kinase</keyword>
<dbReference type="PANTHER" id="PTHR24058">
    <property type="entry name" value="DUAL SPECIFICITY PROTEIN KINASE"/>
    <property type="match status" value="1"/>
</dbReference>
<evidence type="ECO:0000256" key="2">
    <source>
        <dbReference type="ARBA" id="ARBA00022679"/>
    </source>
</evidence>
<dbReference type="Gene3D" id="3.30.200.20">
    <property type="entry name" value="Phosphorylase Kinase, domain 1"/>
    <property type="match status" value="1"/>
</dbReference>
<dbReference type="SMART" id="SM00220">
    <property type="entry name" value="S_TKc"/>
    <property type="match status" value="1"/>
</dbReference>
<dbReference type="AlphaFoldDB" id="A0A3Q4BUH8"/>
<feature type="region of interest" description="Disordered" evidence="7">
    <location>
        <begin position="501"/>
        <end position="520"/>
    </location>
</feature>
<dbReference type="GO" id="GO:0003713">
    <property type="term" value="F:transcription coactivator activity"/>
    <property type="evidence" value="ECO:0007669"/>
    <property type="project" value="TreeGrafter"/>
</dbReference>
<evidence type="ECO:0000313" key="9">
    <source>
        <dbReference type="Ensembl" id="ENSMMOP00000025352.1"/>
    </source>
</evidence>
<dbReference type="InterPro" id="IPR008271">
    <property type="entry name" value="Ser/Thr_kinase_AS"/>
</dbReference>
<dbReference type="Ensembl" id="ENSMMOT00000025778.1">
    <property type="protein sequence ID" value="ENSMMOP00000025352.1"/>
    <property type="gene ID" value="ENSMMOG00000019246.1"/>
</dbReference>
<dbReference type="PROSITE" id="PS00108">
    <property type="entry name" value="PROTEIN_KINASE_ST"/>
    <property type="match status" value="1"/>
</dbReference>
<name>A0A3Q4BUH8_MOLML</name>
<dbReference type="GO" id="GO:0007224">
    <property type="term" value="P:smoothened signaling pathway"/>
    <property type="evidence" value="ECO:0007669"/>
    <property type="project" value="TreeGrafter"/>
</dbReference>
<dbReference type="PROSITE" id="PS50011">
    <property type="entry name" value="PROTEIN_KINASE_DOM"/>
    <property type="match status" value="1"/>
</dbReference>
<dbReference type="PANTHER" id="PTHR24058:SF53">
    <property type="entry name" value="HOMEODOMAIN-INTERACTING PROTEIN KINASE 2"/>
    <property type="match status" value="1"/>
</dbReference>
<dbReference type="GO" id="GO:0042771">
    <property type="term" value="P:intrinsic apoptotic signaling pathway in response to DNA damage by p53 class mediator"/>
    <property type="evidence" value="ECO:0007669"/>
    <property type="project" value="TreeGrafter"/>
</dbReference>
<evidence type="ECO:0000256" key="4">
    <source>
        <dbReference type="ARBA" id="ARBA00022777"/>
    </source>
</evidence>
<dbReference type="GO" id="GO:0005524">
    <property type="term" value="F:ATP binding"/>
    <property type="evidence" value="ECO:0007669"/>
    <property type="project" value="UniProtKB-UniRule"/>
</dbReference>
<dbReference type="InterPro" id="IPR017441">
    <property type="entry name" value="Protein_kinase_ATP_BS"/>
</dbReference>
<dbReference type="GO" id="GO:0046332">
    <property type="term" value="F:SMAD binding"/>
    <property type="evidence" value="ECO:0007669"/>
    <property type="project" value="TreeGrafter"/>
</dbReference>
<feature type="compositionally biased region" description="Acidic residues" evidence="7">
    <location>
        <begin position="438"/>
        <end position="447"/>
    </location>
</feature>
<dbReference type="SUPFAM" id="SSF56112">
    <property type="entry name" value="Protein kinase-like (PK-like)"/>
    <property type="match status" value="1"/>
</dbReference>